<accession>A0A4Y8MTK9</accession>
<proteinExistence type="predicted"/>
<sequence length="95" mass="10321">MTSESSESGLQVLTSQTSGRHRLVVRAALHGMRIAAIWQVLFPFSRNVETVAVTTLPGSGFEEVTIALAQAQRELVDALIARFKSMSWVTSATLC</sequence>
<dbReference type="AlphaFoldDB" id="A0A4Y8MTK9"/>
<organism evidence="1 2">
    <name type="scientific">Paraburkholderia dipogonis</name>
    <dbReference type="NCBI Taxonomy" id="1211383"/>
    <lineage>
        <taxon>Bacteria</taxon>
        <taxon>Pseudomonadati</taxon>
        <taxon>Pseudomonadota</taxon>
        <taxon>Betaproteobacteria</taxon>
        <taxon>Burkholderiales</taxon>
        <taxon>Burkholderiaceae</taxon>
        <taxon>Paraburkholderia</taxon>
    </lineage>
</organism>
<dbReference type="Proteomes" id="UP000297385">
    <property type="component" value="Unassembled WGS sequence"/>
</dbReference>
<evidence type="ECO:0000313" key="2">
    <source>
        <dbReference type="Proteomes" id="UP000297385"/>
    </source>
</evidence>
<dbReference type="RefSeq" id="WP_012428001.1">
    <property type="nucleotide sequence ID" value="NZ_JBHMFL010000038.1"/>
</dbReference>
<gene>
    <name evidence="1" type="ORF">E2553_28845</name>
</gene>
<evidence type="ECO:0000313" key="1">
    <source>
        <dbReference type="EMBL" id="TFE40728.1"/>
    </source>
</evidence>
<name>A0A4Y8MTK9_9BURK</name>
<comment type="caution">
    <text evidence="1">The sequence shown here is derived from an EMBL/GenBank/DDBJ whole genome shotgun (WGS) entry which is preliminary data.</text>
</comment>
<reference evidence="1 2" key="1">
    <citation type="submission" date="2019-03" db="EMBL/GenBank/DDBJ databases">
        <title>Complete Genome Sequence of Paraburkholderia dipogonis ICMP 19430T, a Nitrogen-fixing Symbiont of the South African Invasive Legume Dipogon lignosus in New Zealand.</title>
        <authorList>
            <person name="De Meyer S.E."/>
        </authorList>
    </citation>
    <scope>NUCLEOTIDE SEQUENCE [LARGE SCALE GENOMIC DNA]</scope>
    <source>
        <strain evidence="1 2">ICMP 19430</strain>
    </source>
</reference>
<dbReference type="EMBL" id="SNVI01000002">
    <property type="protein sequence ID" value="TFE40728.1"/>
    <property type="molecule type" value="Genomic_DNA"/>
</dbReference>
<protein>
    <submittedName>
        <fullName evidence="1">Uncharacterized protein</fullName>
    </submittedName>
</protein>
<dbReference type="GeneID" id="97303639"/>